<dbReference type="Gene3D" id="3.90.1310.10">
    <property type="entry name" value="Penicillin-binding protein 2a (Domain 2)"/>
    <property type="match status" value="1"/>
</dbReference>
<dbReference type="InterPro" id="IPR001460">
    <property type="entry name" value="PCN-bd_Tpept"/>
</dbReference>
<dbReference type="InterPro" id="IPR005311">
    <property type="entry name" value="PBP_dimer"/>
</dbReference>
<sequence>MGVTPKRYVMFRGSAAHRTSEDSVVAGRRMRIVLGAFILWMGVIAGRLIYLQTSRHEELAARARAQQLVQIEIEPLRGTIIDRQGRELARSIETDSFFAVPEEIEDVQTVARRLAPLLGTEIGALASRLESARAEGRRFVWLARKLDAERAAAVRALALRGVYELKEPKRFYPNGALAAHVLGFVSLDEEGLAGVERFHNASLTGEEGRIWIERDAHRRSYESFEVAAREGNEIVLTLDQTIQHWAEQALQEAVERSQARAGTAIVLDPKTGEILALANAPTFDPNEARALPPDRLRNEALQNIYEPGSTFKIVSFAAALEEGLARPDERIDCQMGAIVVAGRTVHDHHPFGILTLTEALAKSSNVAAIKLGLRVGSARLYEYIRRFGFGAKTGVELPGETAGLLRPVERWQPSSIGSIAIGQEIGVTPLQVAAAFAAVANDGVRVAPHLVREVRSGDGAVVKRAQPEARRVISAETARTLRGMLEMVTLKGTARRAQLDGYTAAGKTGTAQKVDPRTHAYSKTKYVASFVGFAPASDPRVVIIVVIDEPRGAYHGGEVAAPVFREIAERVLPYLDVAPDVIGPNLADQMGARHSEARVPQVAIERRGEMVLAHAQGAGFTMPDLRGQSLRDAARLCAQLGLSLVADGEGRVIAQEPEAGAAVRAGDTVRVLFARSE</sequence>
<feature type="transmembrane region" description="Helical" evidence="4">
    <location>
        <begin position="32"/>
        <end position="50"/>
    </location>
</feature>
<keyword evidence="6" id="KW-0808">Transferase</keyword>
<dbReference type="OrthoDB" id="9770103at2"/>
<dbReference type="SUPFAM" id="SSF54184">
    <property type="entry name" value="Penicillin-binding protein 2x (pbp-2x), c-terminal domain"/>
    <property type="match status" value="1"/>
</dbReference>
<dbReference type="InterPro" id="IPR036138">
    <property type="entry name" value="PBP_dimer_sf"/>
</dbReference>
<dbReference type="Gene3D" id="3.40.710.10">
    <property type="entry name" value="DD-peptidase/beta-lactamase superfamily"/>
    <property type="match status" value="1"/>
</dbReference>
<dbReference type="Proteomes" id="UP000031518">
    <property type="component" value="Unassembled WGS sequence"/>
</dbReference>
<dbReference type="Pfam" id="PF03793">
    <property type="entry name" value="PASTA"/>
    <property type="match status" value="1"/>
</dbReference>
<dbReference type="SUPFAM" id="SSF56519">
    <property type="entry name" value="Penicillin binding protein dimerisation domain"/>
    <property type="match status" value="1"/>
</dbReference>
<dbReference type="SMART" id="SM00740">
    <property type="entry name" value="PASTA"/>
    <property type="match status" value="1"/>
</dbReference>
<dbReference type="PROSITE" id="PS51178">
    <property type="entry name" value="PASTA"/>
    <property type="match status" value="1"/>
</dbReference>
<dbReference type="GO" id="GO:0071555">
    <property type="term" value="P:cell wall organization"/>
    <property type="evidence" value="ECO:0007669"/>
    <property type="project" value="TreeGrafter"/>
</dbReference>
<dbReference type="InterPro" id="IPR012338">
    <property type="entry name" value="Beta-lactam/transpept-like"/>
</dbReference>
<evidence type="ECO:0000313" key="6">
    <source>
        <dbReference type="EMBL" id="CDM67077.1"/>
    </source>
</evidence>
<dbReference type="PANTHER" id="PTHR30627">
    <property type="entry name" value="PEPTIDOGLYCAN D,D-TRANSPEPTIDASE"/>
    <property type="match status" value="1"/>
</dbReference>
<reference evidence="6 7" key="2">
    <citation type="submission" date="2015-01" db="EMBL/GenBank/DDBJ databases">
        <title>Complete genome sequence of Pyrinomonas methylaliphatogenes type strain K22T.</title>
        <authorList>
            <person name="Lee K.C.Y."/>
            <person name="Power J.F."/>
            <person name="Dunfield P.F."/>
            <person name="Morgan X.C."/>
            <person name="Huttenhower C."/>
            <person name="Stott M.B."/>
        </authorList>
    </citation>
    <scope>NUCLEOTIDE SEQUENCE [LARGE SCALE GENOMIC DNA]</scope>
    <source>
        <strain evidence="6 7">K22</strain>
    </source>
</reference>
<keyword evidence="3 4" id="KW-0472">Membrane</keyword>
<dbReference type="GO" id="GO:0008658">
    <property type="term" value="F:penicillin binding"/>
    <property type="evidence" value="ECO:0007669"/>
    <property type="project" value="InterPro"/>
</dbReference>
<dbReference type="PANTHER" id="PTHR30627:SF1">
    <property type="entry name" value="PEPTIDOGLYCAN D,D-TRANSPEPTIDASE FTSI"/>
    <property type="match status" value="1"/>
</dbReference>
<organism evidence="6 7">
    <name type="scientific">Pyrinomonas methylaliphatogenes</name>
    <dbReference type="NCBI Taxonomy" id="454194"/>
    <lineage>
        <taxon>Bacteria</taxon>
        <taxon>Pseudomonadati</taxon>
        <taxon>Acidobacteriota</taxon>
        <taxon>Blastocatellia</taxon>
        <taxon>Blastocatellales</taxon>
        <taxon>Pyrinomonadaceae</taxon>
        <taxon>Pyrinomonas</taxon>
    </lineage>
</organism>
<feature type="domain" description="PASTA" evidence="5">
    <location>
        <begin position="616"/>
        <end position="675"/>
    </location>
</feature>
<proteinExistence type="predicted"/>
<gene>
    <name evidence="6" type="ORF">PYK22_03126</name>
</gene>
<dbReference type="AlphaFoldDB" id="A0A0B6X286"/>
<evidence type="ECO:0000256" key="4">
    <source>
        <dbReference type="SAM" id="Phobius"/>
    </source>
</evidence>
<protein>
    <submittedName>
        <fullName evidence="6">Peptidoglycan synthetase FtsI</fullName>
        <ecNumber evidence="6">2.4.1.129</ecNumber>
    </submittedName>
</protein>
<dbReference type="Gene3D" id="1.10.150.770">
    <property type="match status" value="1"/>
</dbReference>
<evidence type="ECO:0000256" key="1">
    <source>
        <dbReference type="ARBA" id="ARBA00004370"/>
    </source>
</evidence>
<evidence type="ECO:0000256" key="2">
    <source>
        <dbReference type="ARBA" id="ARBA00022645"/>
    </source>
</evidence>
<evidence type="ECO:0000259" key="5">
    <source>
        <dbReference type="PROSITE" id="PS51178"/>
    </source>
</evidence>
<dbReference type="Gene3D" id="3.30.450.330">
    <property type="match status" value="1"/>
</dbReference>
<keyword evidence="2" id="KW-0121">Carboxypeptidase</keyword>
<keyword evidence="2" id="KW-0645">Protease</keyword>
<accession>A0A0B6X286</accession>
<keyword evidence="7" id="KW-1185">Reference proteome</keyword>
<dbReference type="GO" id="GO:0005886">
    <property type="term" value="C:plasma membrane"/>
    <property type="evidence" value="ECO:0007669"/>
    <property type="project" value="TreeGrafter"/>
</dbReference>
<dbReference type="Pfam" id="PF03717">
    <property type="entry name" value="PBP_dimer"/>
    <property type="match status" value="1"/>
</dbReference>
<dbReference type="GO" id="GO:0004180">
    <property type="term" value="F:carboxypeptidase activity"/>
    <property type="evidence" value="ECO:0007669"/>
    <property type="project" value="UniProtKB-KW"/>
</dbReference>
<keyword evidence="4" id="KW-1133">Transmembrane helix</keyword>
<evidence type="ECO:0000256" key="3">
    <source>
        <dbReference type="ARBA" id="ARBA00023136"/>
    </source>
</evidence>
<keyword evidence="6" id="KW-0328">Glycosyltransferase</keyword>
<name>A0A0B6X286_9BACT</name>
<dbReference type="SUPFAM" id="SSF56601">
    <property type="entry name" value="beta-lactamase/transpeptidase-like"/>
    <property type="match status" value="1"/>
</dbReference>
<dbReference type="STRING" id="454194.PYK22_03126"/>
<keyword evidence="4" id="KW-0812">Transmembrane</keyword>
<dbReference type="Pfam" id="PF00905">
    <property type="entry name" value="Transpeptidase"/>
    <property type="match status" value="1"/>
</dbReference>
<dbReference type="InterPro" id="IPR005543">
    <property type="entry name" value="PASTA_dom"/>
</dbReference>
<dbReference type="EMBL" id="CBXV010000008">
    <property type="protein sequence ID" value="CDM67077.1"/>
    <property type="molecule type" value="Genomic_DNA"/>
</dbReference>
<dbReference type="Gene3D" id="3.30.10.20">
    <property type="match status" value="1"/>
</dbReference>
<comment type="subcellular location">
    <subcellularLocation>
        <location evidence="1">Membrane</location>
    </subcellularLocation>
</comment>
<dbReference type="EC" id="2.4.1.129" evidence="6"/>
<evidence type="ECO:0000313" key="7">
    <source>
        <dbReference type="Proteomes" id="UP000031518"/>
    </source>
</evidence>
<dbReference type="GO" id="GO:0016757">
    <property type="term" value="F:glycosyltransferase activity"/>
    <property type="evidence" value="ECO:0007669"/>
    <property type="project" value="UniProtKB-KW"/>
</dbReference>
<keyword evidence="2" id="KW-0378">Hydrolase</keyword>
<dbReference type="InterPro" id="IPR050515">
    <property type="entry name" value="Beta-lactam/transpept"/>
</dbReference>
<dbReference type="CDD" id="cd06575">
    <property type="entry name" value="PASTA_Pbp2x-like_2"/>
    <property type="match status" value="1"/>
</dbReference>
<reference evidence="6 7" key="1">
    <citation type="submission" date="2013-12" db="EMBL/GenBank/DDBJ databases">
        <authorList>
            <person name="Stott M."/>
        </authorList>
    </citation>
    <scope>NUCLEOTIDE SEQUENCE [LARGE SCALE GENOMIC DNA]</scope>
    <source>
        <strain evidence="6 7">K22</strain>
    </source>
</reference>